<evidence type="ECO:0000313" key="14">
    <source>
        <dbReference type="Proteomes" id="UP000235731"/>
    </source>
</evidence>
<evidence type="ECO:0000256" key="6">
    <source>
        <dbReference type="ARBA" id="ARBA00022694"/>
    </source>
</evidence>
<evidence type="ECO:0000256" key="1">
    <source>
        <dbReference type="ARBA" id="ARBA00004496"/>
    </source>
</evidence>
<evidence type="ECO:0000256" key="2">
    <source>
        <dbReference type="ARBA" id="ARBA00007663"/>
    </source>
</evidence>
<keyword evidence="8" id="KW-0547">Nucleotide-binding</keyword>
<comment type="similarity">
    <text evidence="2">Belongs to the SUA5 family.</text>
</comment>
<dbReference type="SUPFAM" id="SSF55821">
    <property type="entry name" value="YrdC/RibB"/>
    <property type="match status" value="1"/>
</dbReference>
<dbReference type="Pfam" id="PF01300">
    <property type="entry name" value="Sua5_yciO_yrdC"/>
    <property type="match status" value="1"/>
</dbReference>
<evidence type="ECO:0000256" key="3">
    <source>
        <dbReference type="ARBA" id="ARBA00012584"/>
    </source>
</evidence>
<dbReference type="Gene3D" id="3.90.870.10">
    <property type="entry name" value="DHBP synthase"/>
    <property type="match status" value="1"/>
</dbReference>
<dbReference type="PROSITE" id="PS51163">
    <property type="entry name" value="YRDC"/>
    <property type="match status" value="1"/>
</dbReference>
<proteinExistence type="inferred from homology"/>
<evidence type="ECO:0000256" key="8">
    <source>
        <dbReference type="ARBA" id="ARBA00022741"/>
    </source>
</evidence>
<keyword evidence="9" id="KW-0067">ATP-binding</keyword>
<dbReference type="EC" id="2.7.7.87" evidence="3"/>
<dbReference type="AlphaFoldDB" id="A0A2N7PJ58"/>
<dbReference type="InterPro" id="IPR006070">
    <property type="entry name" value="Sua5-like_dom"/>
</dbReference>
<evidence type="ECO:0000256" key="7">
    <source>
        <dbReference type="ARBA" id="ARBA00022695"/>
    </source>
</evidence>
<dbReference type="PANTHER" id="PTHR17490:SF16">
    <property type="entry name" value="THREONYLCARBAMOYL-AMP SYNTHASE"/>
    <property type="match status" value="1"/>
</dbReference>
<name>A0A2N7PJ58_9BACT</name>
<feature type="domain" description="YrdC-like" evidence="12">
    <location>
        <begin position="13"/>
        <end position="198"/>
    </location>
</feature>
<keyword evidence="7" id="KW-0548">Nucleotidyltransferase</keyword>
<dbReference type="InterPro" id="IPR017945">
    <property type="entry name" value="DHBP_synth_RibB-like_a/b_dom"/>
</dbReference>
<evidence type="ECO:0000256" key="11">
    <source>
        <dbReference type="ARBA" id="ARBA00048366"/>
    </source>
</evidence>
<dbReference type="GO" id="GO:0005737">
    <property type="term" value="C:cytoplasm"/>
    <property type="evidence" value="ECO:0007669"/>
    <property type="project" value="UniProtKB-SubCell"/>
</dbReference>
<dbReference type="InterPro" id="IPR050156">
    <property type="entry name" value="TC-AMP_synthase_SUA5"/>
</dbReference>
<comment type="subcellular location">
    <subcellularLocation>
        <location evidence="1">Cytoplasm</location>
    </subcellularLocation>
</comment>
<comment type="catalytic activity">
    <reaction evidence="11">
        <text>L-threonine + hydrogencarbonate + ATP = L-threonylcarbamoyladenylate + diphosphate + H2O</text>
        <dbReference type="Rhea" id="RHEA:36407"/>
        <dbReference type="ChEBI" id="CHEBI:15377"/>
        <dbReference type="ChEBI" id="CHEBI:17544"/>
        <dbReference type="ChEBI" id="CHEBI:30616"/>
        <dbReference type="ChEBI" id="CHEBI:33019"/>
        <dbReference type="ChEBI" id="CHEBI:57926"/>
        <dbReference type="ChEBI" id="CHEBI:73682"/>
        <dbReference type="EC" id="2.7.7.87"/>
    </reaction>
</comment>
<evidence type="ECO:0000256" key="9">
    <source>
        <dbReference type="ARBA" id="ARBA00022840"/>
    </source>
</evidence>
<dbReference type="NCBIfam" id="TIGR00057">
    <property type="entry name" value="L-threonylcarbamoyladenylate synthase"/>
    <property type="match status" value="1"/>
</dbReference>
<gene>
    <name evidence="13" type="ORF">C0197_04475</name>
</gene>
<dbReference type="Proteomes" id="UP000235731">
    <property type="component" value="Unassembled WGS sequence"/>
</dbReference>
<accession>A0A2N7PJ58</accession>
<dbReference type="GO" id="GO:0003725">
    <property type="term" value="F:double-stranded RNA binding"/>
    <property type="evidence" value="ECO:0007669"/>
    <property type="project" value="InterPro"/>
</dbReference>
<dbReference type="GO" id="GO:0000049">
    <property type="term" value="F:tRNA binding"/>
    <property type="evidence" value="ECO:0007669"/>
    <property type="project" value="TreeGrafter"/>
</dbReference>
<dbReference type="PANTHER" id="PTHR17490">
    <property type="entry name" value="SUA5"/>
    <property type="match status" value="1"/>
</dbReference>
<evidence type="ECO:0000259" key="12">
    <source>
        <dbReference type="PROSITE" id="PS51163"/>
    </source>
</evidence>
<organism evidence="13 14">
    <name type="scientific">Caldimicrobium thiodismutans</name>
    <dbReference type="NCBI Taxonomy" id="1653476"/>
    <lineage>
        <taxon>Bacteria</taxon>
        <taxon>Pseudomonadati</taxon>
        <taxon>Thermodesulfobacteriota</taxon>
        <taxon>Thermodesulfobacteria</taxon>
        <taxon>Thermodesulfobacteriales</taxon>
        <taxon>Thermodesulfobacteriaceae</taxon>
        <taxon>Caldimicrobium</taxon>
    </lineage>
</organism>
<dbReference type="GO" id="GO:0008033">
    <property type="term" value="P:tRNA processing"/>
    <property type="evidence" value="ECO:0007669"/>
    <property type="project" value="UniProtKB-KW"/>
</dbReference>
<sequence length="213" mass="23450">MIFKVPEEPREFDDFLKEIALLLKKGKVGAIPTETFYGLAANPFSEEALNRLFYLKRRPSVKPILLLLGRLEDLSKVCARVPSLALKLIKAFWPGPLTLVLPAKKDLSPLLTAGTKTIGVRLSSCELTRRIAKAFGGPITGTSANLSGNPPCRTAEEVLQQIPEIDFVVDSGETKGDKPSTVIEVLDKEVKLIREGAIAFEEILQVLKNKERV</sequence>
<evidence type="ECO:0000313" key="13">
    <source>
        <dbReference type="EMBL" id="PMP62539.1"/>
    </source>
</evidence>
<evidence type="ECO:0000256" key="5">
    <source>
        <dbReference type="ARBA" id="ARBA00022679"/>
    </source>
</evidence>
<dbReference type="GO" id="GO:0006450">
    <property type="term" value="P:regulation of translational fidelity"/>
    <property type="evidence" value="ECO:0007669"/>
    <property type="project" value="TreeGrafter"/>
</dbReference>
<protein>
    <recommendedName>
        <fullName evidence="10">L-threonylcarbamoyladenylate synthase</fullName>
        <ecNumber evidence="3">2.7.7.87</ecNumber>
    </recommendedName>
    <alternativeName>
        <fullName evidence="10">L-threonylcarbamoyladenylate synthase</fullName>
    </alternativeName>
</protein>
<dbReference type="EMBL" id="PNIE01000061">
    <property type="protein sequence ID" value="PMP62539.1"/>
    <property type="molecule type" value="Genomic_DNA"/>
</dbReference>
<evidence type="ECO:0000256" key="4">
    <source>
        <dbReference type="ARBA" id="ARBA00022490"/>
    </source>
</evidence>
<evidence type="ECO:0000256" key="10">
    <source>
        <dbReference type="ARBA" id="ARBA00029774"/>
    </source>
</evidence>
<keyword evidence="4" id="KW-0963">Cytoplasm</keyword>
<dbReference type="GO" id="GO:0005524">
    <property type="term" value="F:ATP binding"/>
    <property type="evidence" value="ECO:0007669"/>
    <property type="project" value="UniProtKB-KW"/>
</dbReference>
<reference evidence="13 14" key="1">
    <citation type="submission" date="2018-01" db="EMBL/GenBank/DDBJ databases">
        <title>Metagenomic assembled genomes from two thermal pools in the Uzon Caldera, Kamchatka, Russia.</title>
        <authorList>
            <person name="Wilkins L."/>
            <person name="Ettinger C."/>
        </authorList>
    </citation>
    <scope>NUCLEOTIDE SEQUENCE [LARGE SCALE GENOMIC DNA]</scope>
    <source>
        <strain evidence="13">ZAV-15</strain>
    </source>
</reference>
<keyword evidence="5" id="KW-0808">Transferase</keyword>
<keyword evidence="6" id="KW-0819">tRNA processing</keyword>
<comment type="caution">
    <text evidence="13">The sequence shown here is derived from an EMBL/GenBank/DDBJ whole genome shotgun (WGS) entry which is preliminary data.</text>
</comment>
<dbReference type="GO" id="GO:0061710">
    <property type="term" value="F:L-threonylcarbamoyladenylate synthase"/>
    <property type="evidence" value="ECO:0007669"/>
    <property type="project" value="UniProtKB-EC"/>
</dbReference>